<dbReference type="SUPFAM" id="SSF54427">
    <property type="entry name" value="NTF2-like"/>
    <property type="match status" value="1"/>
</dbReference>
<keyword evidence="3" id="KW-1185">Reference proteome</keyword>
<comment type="caution">
    <text evidence="2">The sequence shown here is derived from an EMBL/GenBank/DDBJ whole genome shotgun (WGS) entry which is preliminary data.</text>
</comment>
<dbReference type="Pfam" id="PF14534">
    <property type="entry name" value="DUF4440"/>
    <property type="match status" value="1"/>
</dbReference>
<dbReference type="InterPro" id="IPR027843">
    <property type="entry name" value="DUF4440"/>
</dbReference>
<name>A0A2K2G6H6_9SPHN</name>
<sequence length="142" mass="16002">MLAAEAFSKASEAAAVQRIIWAKEMAIYQGRSKGMVDFYVDNASPNFLAWTAGTTTPFRIDKLRAGKMAMRGRDKEVIETTFRDFSLSGDTAIIYYQNHRTRMPDGTAVNQTYDNIHVWQKTDGDWKVLASMSRPMHGCPLS</sequence>
<evidence type="ECO:0000313" key="2">
    <source>
        <dbReference type="EMBL" id="PNU06630.1"/>
    </source>
</evidence>
<evidence type="ECO:0000313" key="3">
    <source>
        <dbReference type="Proteomes" id="UP000236327"/>
    </source>
</evidence>
<dbReference type="Gene3D" id="3.10.450.50">
    <property type="match status" value="1"/>
</dbReference>
<gene>
    <name evidence="2" type="ORF">A8V01_00040</name>
</gene>
<proteinExistence type="predicted"/>
<dbReference type="AlphaFoldDB" id="A0A2K2G6H6"/>
<evidence type="ECO:0000259" key="1">
    <source>
        <dbReference type="Pfam" id="PF14534"/>
    </source>
</evidence>
<dbReference type="EMBL" id="LYMM01000001">
    <property type="protein sequence ID" value="PNU06630.1"/>
    <property type="molecule type" value="Genomic_DNA"/>
</dbReference>
<accession>A0A2K2G6H6</accession>
<dbReference type="InterPro" id="IPR032710">
    <property type="entry name" value="NTF2-like_dom_sf"/>
</dbReference>
<dbReference type="Proteomes" id="UP000236327">
    <property type="component" value="Unassembled WGS sequence"/>
</dbReference>
<feature type="domain" description="DUF4440" evidence="1">
    <location>
        <begin position="38"/>
        <end position="128"/>
    </location>
</feature>
<reference evidence="2 3" key="1">
    <citation type="submission" date="2016-05" db="EMBL/GenBank/DDBJ databases">
        <title>Complete genome sequence of Novosphingobium guangzhouense SA925(T).</title>
        <authorList>
            <person name="Sha S."/>
        </authorList>
    </citation>
    <scope>NUCLEOTIDE SEQUENCE [LARGE SCALE GENOMIC DNA]</scope>
    <source>
        <strain evidence="2 3">SA925</strain>
    </source>
</reference>
<organism evidence="2 3">
    <name type="scientific">Novosphingobium guangzhouense</name>
    <dbReference type="NCBI Taxonomy" id="1850347"/>
    <lineage>
        <taxon>Bacteria</taxon>
        <taxon>Pseudomonadati</taxon>
        <taxon>Pseudomonadota</taxon>
        <taxon>Alphaproteobacteria</taxon>
        <taxon>Sphingomonadales</taxon>
        <taxon>Sphingomonadaceae</taxon>
        <taxon>Novosphingobium</taxon>
    </lineage>
</organism>
<protein>
    <recommendedName>
        <fullName evidence="1">DUF4440 domain-containing protein</fullName>
    </recommendedName>
</protein>